<proteinExistence type="inferred from homology"/>
<dbReference type="AlphaFoldDB" id="A0A9X2MKM7"/>
<comment type="similarity">
    <text evidence="3">Belongs to the short-chain dehydrogenases/reductases (SDR) family.</text>
</comment>
<evidence type="ECO:0000256" key="1">
    <source>
        <dbReference type="ARBA" id="ARBA00022857"/>
    </source>
</evidence>
<dbReference type="InterPro" id="IPR036291">
    <property type="entry name" value="NAD(P)-bd_dom_sf"/>
</dbReference>
<keyword evidence="2" id="KW-0560">Oxidoreductase</keyword>
<dbReference type="CDD" id="cd05325">
    <property type="entry name" value="carb_red_sniffer_like_SDR_c"/>
    <property type="match status" value="1"/>
</dbReference>
<protein>
    <submittedName>
        <fullName evidence="4">SDR family oxidoreductase</fullName>
    </submittedName>
</protein>
<dbReference type="EMBL" id="JANIPJ010000001">
    <property type="protein sequence ID" value="MCR2802406.1"/>
    <property type="molecule type" value="Genomic_DNA"/>
</dbReference>
<dbReference type="PRINTS" id="PR00080">
    <property type="entry name" value="SDRFAMILY"/>
</dbReference>
<dbReference type="Proteomes" id="UP001141950">
    <property type="component" value="Unassembled WGS sequence"/>
</dbReference>
<keyword evidence="1" id="KW-0521">NADP</keyword>
<evidence type="ECO:0000313" key="5">
    <source>
        <dbReference type="Proteomes" id="UP001141950"/>
    </source>
</evidence>
<dbReference type="GO" id="GO:0016491">
    <property type="term" value="F:oxidoreductase activity"/>
    <property type="evidence" value="ECO:0007669"/>
    <property type="project" value="UniProtKB-KW"/>
</dbReference>
<name>A0A9X2MKM7_9BACL</name>
<dbReference type="PRINTS" id="PR00081">
    <property type="entry name" value="GDHRDH"/>
</dbReference>
<keyword evidence="5" id="KW-1185">Reference proteome</keyword>
<accession>A0A9X2MKM7</accession>
<comment type="caution">
    <text evidence="4">The sequence shown here is derived from an EMBL/GenBank/DDBJ whole genome shotgun (WGS) entry which is preliminary data.</text>
</comment>
<dbReference type="PANTHER" id="PTHR43544:SF7">
    <property type="entry name" value="NADB-LER2"/>
    <property type="match status" value="1"/>
</dbReference>
<sequence>MELLITGAGRGLGYELTAEAVKRGHRVWAGVRDTSKVPEKLAALLKQFPEKVIPLLLDVTDEHSIEEASAFVREKTGALDAVINNAAILLGRGEKLEELDMRQVEQSVRTNLYGPMMVMKHFLPLLRKGSQQAVLNISSESGSMARAYAGDYSYALTKAALNMFTAQLRSDLAKTGCVVYAVHPGWIRTDMGGQQATGDAAEAARSIMDLTERKLTPPGGAWFIDRIGNPMEL</sequence>
<reference evidence="4" key="1">
    <citation type="submission" date="2022-08" db="EMBL/GenBank/DDBJ databases">
        <title>The genomic sequence of strain Paenibacillus sp. SCIV0701.</title>
        <authorList>
            <person name="Zhao H."/>
        </authorList>
    </citation>
    <scope>NUCLEOTIDE SEQUENCE</scope>
    <source>
        <strain evidence="4">SCIV0701</strain>
    </source>
</reference>
<dbReference type="InterPro" id="IPR051468">
    <property type="entry name" value="Fungal_SecMetab_SDRs"/>
</dbReference>
<evidence type="ECO:0000256" key="3">
    <source>
        <dbReference type="RuleBase" id="RU000363"/>
    </source>
</evidence>
<gene>
    <name evidence="4" type="ORF">NQZ67_00800</name>
</gene>
<dbReference type="Pfam" id="PF00106">
    <property type="entry name" value="adh_short"/>
    <property type="match status" value="1"/>
</dbReference>
<dbReference type="SUPFAM" id="SSF51735">
    <property type="entry name" value="NAD(P)-binding Rossmann-fold domains"/>
    <property type="match status" value="1"/>
</dbReference>
<dbReference type="InterPro" id="IPR002347">
    <property type="entry name" value="SDR_fam"/>
</dbReference>
<organism evidence="4 5">
    <name type="scientific">Paenibacillus soyae</name>
    <dbReference type="NCBI Taxonomy" id="2969249"/>
    <lineage>
        <taxon>Bacteria</taxon>
        <taxon>Bacillati</taxon>
        <taxon>Bacillota</taxon>
        <taxon>Bacilli</taxon>
        <taxon>Bacillales</taxon>
        <taxon>Paenibacillaceae</taxon>
        <taxon>Paenibacillus</taxon>
    </lineage>
</organism>
<dbReference type="GO" id="GO:0005737">
    <property type="term" value="C:cytoplasm"/>
    <property type="evidence" value="ECO:0007669"/>
    <property type="project" value="TreeGrafter"/>
</dbReference>
<dbReference type="RefSeq" id="WP_257441894.1">
    <property type="nucleotide sequence ID" value="NZ_JANIPJ010000001.1"/>
</dbReference>
<evidence type="ECO:0000313" key="4">
    <source>
        <dbReference type="EMBL" id="MCR2802406.1"/>
    </source>
</evidence>
<evidence type="ECO:0000256" key="2">
    <source>
        <dbReference type="ARBA" id="ARBA00023002"/>
    </source>
</evidence>
<dbReference type="Gene3D" id="3.40.50.720">
    <property type="entry name" value="NAD(P)-binding Rossmann-like Domain"/>
    <property type="match status" value="1"/>
</dbReference>
<dbReference type="PANTHER" id="PTHR43544">
    <property type="entry name" value="SHORT-CHAIN DEHYDROGENASE/REDUCTASE"/>
    <property type="match status" value="1"/>
</dbReference>